<evidence type="ECO:0000313" key="1">
    <source>
        <dbReference type="EMBL" id="OWT62024.1"/>
    </source>
</evidence>
<protein>
    <submittedName>
        <fullName evidence="1">Uncharacterized protein</fullName>
    </submittedName>
</protein>
<dbReference type="Proteomes" id="UP000214603">
    <property type="component" value="Unassembled WGS sequence"/>
</dbReference>
<sequence length="334" mass="34794">MESKATSLPLIGDMIKGAQNRSVQGFNRATYDQVLAPLGRTYSGPVGQDGVNAVRQTIGDAYNSALSNMTFRANDPQFKTDILQLGQMAEGLGAPQKQTFLNTVKTQIFGKLSPQDTMDGPQLQGVQSELGRLARGYQGDPSFDNRQLGAAIGEVKNAIDQSLPRYNPPEAVENLSNANAAWSNFTRLRTAAGSQGAMNNGGVFTPAQLQNAVRAGDRSVGKGATAAGTAPMQNWSQTGMEVLGRGYPDSGTAGRLGTAGVIGAIAGHPEMLLNPATYLAAAPAMAYTPYGQKLAQALLMNRPASAQALGAAVNRFAPAVSALGLPAFAGLPQQ</sequence>
<comment type="caution">
    <text evidence="1">The sequence shown here is derived from an EMBL/GenBank/DDBJ whole genome shotgun (WGS) entry which is preliminary data.</text>
</comment>
<gene>
    <name evidence="1" type="ORF">CEY11_09470</name>
</gene>
<dbReference type="EMBL" id="NJIH01000004">
    <property type="protein sequence ID" value="OWT62024.1"/>
    <property type="molecule type" value="Genomic_DNA"/>
</dbReference>
<name>A0A225ML90_9BURK</name>
<evidence type="ECO:0000313" key="2">
    <source>
        <dbReference type="Proteomes" id="UP000214603"/>
    </source>
</evidence>
<accession>A0A225ML90</accession>
<keyword evidence="2" id="KW-1185">Reference proteome</keyword>
<reference evidence="2" key="1">
    <citation type="submission" date="2017-06" db="EMBL/GenBank/DDBJ databases">
        <title>Herbaspirillum phytohormonus sp. nov., isolated from the root nodule of Robinia pseudoacacia in lead-zinc mine.</title>
        <authorList>
            <person name="Fan M."/>
            <person name="Lin Y."/>
        </authorList>
    </citation>
    <scope>NUCLEOTIDE SEQUENCE [LARGE SCALE GENOMIC DNA]</scope>
    <source>
        <strain evidence="2">SC-089</strain>
    </source>
</reference>
<organism evidence="1 2">
    <name type="scientific">Candidimonas nitroreducens</name>
    <dbReference type="NCBI Taxonomy" id="683354"/>
    <lineage>
        <taxon>Bacteria</taxon>
        <taxon>Pseudomonadati</taxon>
        <taxon>Pseudomonadota</taxon>
        <taxon>Betaproteobacteria</taxon>
        <taxon>Burkholderiales</taxon>
        <taxon>Alcaligenaceae</taxon>
        <taxon>Candidimonas</taxon>
    </lineage>
</organism>
<dbReference type="AlphaFoldDB" id="A0A225ML90"/>
<proteinExistence type="predicted"/>